<keyword evidence="2" id="KW-1185">Reference proteome</keyword>
<name>L8WVG9_THACA</name>
<keyword evidence="1" id="KW-0418">Kinase</keyword>
<comment type="caution">
    <text evidence="1">The sequence shown here is derived from an EMBL/GenBank/DDBJ whole genome shotgun (WGS) entry which is preliminary data.</text>
</comment>
<sequence length="124" mass="13982">MQSCVFCNNPYGRRNTPVDGGTLLSALYTFLVSLDLACTMLYTETSQETITGSHPYSEYGDHQLYFKLANKEHPKRSKEHFPETDKGGRMWSILLQCWDFDPTLRPTADQILASVGVTLKSVSL</sequence>
<keyword evidence="1" id="KW-0808">Transferase</keyword>
<dbReference type="Proteomes" id="UP000011668">
    <property type="component" value="Unassembled WGS sequence"/>
</dbReference>
<dbReference type="GO" id="GO:0016301">
    <property type="term" value="F:kinase activity"/>
    <property type="evidence" value="ECO:0007669"/>
    <property type="project" value="UniProtKB-KW"/>
</dbReference>
<organism evidence="1 2">
    <name type="scientific">Thanatephorus cucumeris (strain AG1-IA)</name>
    <name type="common">Rice sheath blight fungus</name>
    <name type="synonym">Rhizoctonia solani</name>
    <dbReference type="NCBI Taxonomy" id="983506"/>
    <lineage>
        <taxon>Eukaryota</taxon>
        <taxon>Fungi</taxon>
        <taxon>Dikarya</taxon>
        <taxon>Basidiomycota</taxon>
        <taxon>Agaricomycotina</taxon>
        <taxon>Agaricomycetes</taxon>
        <taxon>Cantharellales</taxon>
        <taxon>Ceratobasidiaceae</taxon>
        <taxon>Rhizoctonia</taxon>
        <taxon>Rhizoctonia solani AG-1</taxon>
    </lineage>
</organism>
<dbReference type="AlphaFoldDB" id="L8WVG9"/>
<dbReference type="InterPro" id="IPR011009">
    <property type="entry name" value="Kinase-like_dom_sf"/>
</dbReference>
<protein>
    <submittedName>
        <fullName evidence="1">Protein tyrosine kinase domain-containing protein</fullName>
    </submittedName>
</protein>
<dbReference type="STRING" id="983506.L8WVG9"/>
<gene>
    <name evidence="1" type="ORF">AG1IA_05657</name>
</gene>
<dbReference type="OrthoDB" id="5966500at2759"/>
<dbReference type="EMBL" id="AFRT01001459">
    <property type="protein sequence ID" value="ELU40329.1"/>
    <property type="molecule type" value="Genomic_DNA"/>
</dbReference>
<proteinExistence type="predicted"/>
<dbReference type="SUPFAM" id="SSF56112">
    <property type="entry name" value="Protein kinase-like (PK-like)"/>
    <property type="match status" value="1"/>
</dbReference>
<dbReference type="Gene3D" id="1.10.510.10">
    <property type="entry name" value="Transferase(Phosphotransferase) domain 1"/>
    <property type="match status" value="1"/>
</dbReference>
<evidence type="ECO:0000313" key="2">
    <source>
        <dbReference type="Proteomes" id="UP000011668"/>
    </source>
</evidence>
<accession>L8WVG9</accession>
<reference evidence="1 2" key="1">
    <citation type="journal article" date="2013" name="Nat. Commun.">
        <title>The evolution and pathogenic mechanisms of the rice sheath blight pathogen.</title>
        <authorList>
            <person name="Zheng A."/>
            <person name="Lin R."/>
            <person name="Xu L."/>
            <person name="Qin P."/>
            <person name="Tang C."/>
            <person name="Ai P."/>
            <person name="Zhang D."/>
            <person name="Liu Y."/>
            <person name="Sun Z."/>
            <person name="Feng H."/>
            <person name="Wang Y."/>
            <person name="Chen Y."/>
            <person name="Liang X."/>
            <person name="Fu R."/>
            <person name="Li Q."/>
            <person name="Zhang J."/>
            <person name="Yu X."/>
            <person name="Xie Z."/>
            <person name="Ding L."/>
            <person name="Guan P."/>
            <person name="Tang J."/>
            <person name="Liang Y."/>
            <person name="Wang S."/>
            <person name="Deng Q."/>
            <person name="Li S."/>
            <person name="Zhu J."/>
            <person name="Wang L."/>
            <person name="Liu H."/>
            <person name="Li P."/>
        </authorList>
    </citation>
    <scope>NUCLEOTIDE SEQUENCE [LARGE SCALE GENOMIC DNA]</scope>
    <source>
        <strain evidence="2">AG-1 IA</strain>
    </source>
</reference>
<dbReference type="HOGENOM" id="CLU_2005448_0_0_1"/>
<evidence type="ECO:0000313" key="1">
    <source>
        <dbReference type="EMBL" id="ELU40329.1"/>
    </source>
</evidence>